<evidence type="ECO:0000313" key="2">
    <source>
        <dbReference type="EMBL" id="CAL6000495.1"/>
    </source>
</evidence>
<dbReference type="EMBL" id="CAXDID020000041">
    <property type="protein sequence ID" value="CAL6000495.1"/>
    <property type="molecule type" value="Genomic_DNA"/>
</dbReference>
<name>A0AA86PM33_9EUKA</name>
<proteinExistence type="predicted"/>
<accession>A0AA86PM33</accession>
<reference evidence="1" key="1">
    <citation type="submission" date="2023-06" db="EMBL/GenBank/DDBJ databases">
        <authorList>
            <person name="Kurt Z."/>
        </authorList>
    </citation>
    <scope>NUCLEOTIDE SEQUENCE</scope>
</reference>
<organism evidence="1">
    <name type="scientific">Hexamita inflata</name>
    <dbReference type="NCBI Taxonomy" id="28002"/>
    <lineage>
        <taxon>Eukaryota</taxon>
        <taxon>Metamonada</taxon>
        <taxon>Diplomonadida</taxon>
        <taxon>Hexamitidae</taxon>
        <taxon>Hexamitinae</taxon>
        <taxon>Hexamita</taxon>
    </lineage>
</organism>
<dbReference type="Proteomes" id="UP001642409">
    <property type="component" value="Unassembled WGS sequence"/>
</dbReference>
<evidence type="ECO:0000313" key="3">
    <source>
        <dbReference type="EMBL" id="CAL6015925.1"/>
    </source>
</evidence>
<evidence type="ECO:0000313" key="1">
    <source>
        <dbReference type="EMBL" id="CAI9941078.1"/>
    </source>
</evidence>
<evidence type="ECO:0000313" key="4">
    <source>
        <dbReference type="Proteomes" id="UP001642409"/>
    </source>
</evidence>
<protein>
    <submittedName>
        <fullName evidence="2">Hypothetical_protein</fullName>
    </submittedName>
</protein>
<keyword evidence="4" id="KW-1185">Reference proteome</keyword>
<dbReference type="EMBL" id="CAXDID020000075">
    <property type="protein sequence ID" value="CAL6015925.1"/>
    <property type="molecule type" value="Genomic_DNA"/>
</dbReference>
<dbReference type="EMBL" id="CATOUU010000687">
    <property type="protein sequence ID" value="CAI9941078.1"/>
    <property type="molecule type" value="Genomic_DNA"/>
</dbReference>
<gene>
    <name evidence="2" type="ORF">HINF_LOCUS16726</name>
    <name evidence="3" type="ORF">HINF_LOCUS25259</name>
    <name evidence="1" type="ORF">HINF_LOCUS28723</name>
</gene>
<sequence>MVLQIKQSCAEQIQYLETSISESLSIEGNLLMNLKQFNIKEIPPLKTQYLIEGENGPEIRELRQKLQTSIGCSPEHPMTYLRKIAEIITETQKKEYNMIRLDSQAQFYTE</sequence>
<comment type="caution">
    <text evidence="1">The sequence shown here is derived from an EMBL/GenBank/DDBJ whole genome shotgun (WGS) entry which is preliminary data.</text>
</comment>
<dbReference type="AlphaFoldDB" id="A0AA86PM33"/>
<reference evidence="2 4" key="2">
    <citation type="submission" date="2024-07" db="EMBL/GenBank/DDBJ databases">
        <authorList>
            <person name="Akdeniz Z."/>
        </authorList>
    </citation>
    <scope>NUCLEOTIDE SEQUENCE [LARGE SCALE GENOMIC DNA]</scope>
</reference>